<dbReference type="RefSeq" id="WP_354192859.1">
    <property type="nucleotide sequence ID" value="NZ_JBEPML010000002.1"/>
</dbReference>
<dbReference type="Proteomes" id="UP001549076">
    <property type="component" value="Unassembled WGS sequence"/>
</dbReference>
<evidence type="ECO:0000313" key="1">
    <source>
        <dbReference type="EMBL" id="MET3790672.1"/>
    </source>
</evidence>
<dbReference type="EMBL" id="JBEPML010000002">
    <property type="protein sequence ID" value="MET3790672.1"/>
    <property type="molecule type" value="Genomic_DNA"/>
</dbReference>
<keyword evidence="2" id="KW-1185">Reference proteome</keyword>
<proteinExistence type="predicted"/>
<gene>
    <name evidence="1" type="ORF">ABID37_000863</name>
</gene>
<reference evidence="1 2" key="1">
    <citation type="submission" date="2024-06" db="EMBL/GenBank/DDBJ databases">
        <title>Genomic Encyclopedia of Type Strains, Phase IV (KMG-IV): sequencing the most valuable type-strain genomes for metagenomic binning, comparative biology and taxonomic classification.</title>
        <authorList>
            <person name="Goeker M."/>
        </authorList>
    </citation>
    <scope>NUCLEOTIDE SEQUENCE [LARGE SCALE GENOMIC DNA]</scope>
    <source>
        <strain evidence="1 2">DSM 27865</strain>
    </source>
</reference>
<name>A0ABV2MYK4_9HYPH</name>
<evidence type="ECO:0008006" key="3">
    <source>
        <dbReference type="Google" id="ProtNLM"/>
    </source>
</evidence>
<comment type="caution">
    <text evidence="1">The sequence shown here is derived from an EMBL/GenBank/DDBJ whole genome shotgun (WGS) entry which is preliminary data.</text>
</comment>
<accession>A0ABV2MYK4</accession>
<evidence type="ECO:0000313" key="2">
    <source>
        <dbReference type="Proteomes" id="UP001549076"/>
    </source>
</evidence>
<protein>
    <recommendedName>
        <fullName evidence="3">DUF4102 domain-containing protein</fullName>
    </recommendedName>
</protein>
<organism evidence="1 2">
    <name type="scientific">Aquamicrobium terrae</name>
    <dbReference type="NCBI Taxonomy" id="1324945"/>
    <lineage>
        <taxon>Bacteria</taxon>
        <taxon>Pseudomonadati</taxon>
        <taxon>Pseudomonadota</taxon>
        <taxon>Alphaproteobacteria</taxon>
        <taxon>Hyphomicrobiales</taxon>
        <taxon>Phyllobacteriaceae</taxon>
        <taxon>Aquamicrobium</taxon>
    </lineage>
</organism>
<sequence length="117" mass="13221">MDIKPWRAKQFRGGYSAEFLPPGQRTWRIVKSGGEPIIFPSRSMAVDAAENAYLARLNPTIRATIQIDPEKAEARMEAKMLADAESWLKSKREDVKQAETVYRPGRKKLIVMSGRAS</sequence>